<dbReference type="EC" id="2.8.1.-" evidence="6"/>
<reference evidence="5" key="3">
    <citation type="submission" date="2018-02" db="EMBL/GenBank/DDBJ databases">
        <authorList>
            <person name="Williamson C."/>
        </authorList>
    </citation>
    <scope>NUCLEOTIDE SEQUENCE</scope>
    <source>
        <strain evidence="5">AFG_SD03_1510_Ahy_093</strain>
    </source>
</reference>
<dbReference type="GO" id="GO:1990228">
    <property type="term" value="C:sulfurtransferase complex"/>
    <property type="evidence" value="ECO:0007669"/>
    <property type="project" value="TreeGrafter"/>
</dbReference>
<dbReference type="GO" id="GO:0002143">
    <property type="term" value="P:tRNA wobble position uridine thiolation"/>
    <property type="evidence" value="ECO:0007669"/>
    <property type="project" value="TreeGrafter"/>
</dbReference>
<dbReference type="InterPro" id="IPR003787">
    <property type="entry name" value="Sulphur_relay_DsrE/F-like"/>
</dbReference>
<keyword evidence="3" id="KW-0963">Cytoplasm</keyword>
<dbReference type="Proteomes" id="UP000253075">
    <property type="component" value="Unassembled WGS sequence"/>
</dbReference>
<dbReference type="EMBL" id="CP118942">
    <property type="protein sequence ID" value="WEE25975.1"/>
    <property type="molecule type" value="Genomic_DNA"/>
</dbReference>
<proteinExistence type="inferred from homology"/>
<gene>
    <name evidence="6" type="primary">tusD</name>
    <name evidence="5" type="ORF">C6C11_18995</name>
    <name evidence="6" type="ORF">PY771_20495</name>
</gene>
<dbReference type="NCBIfam" id="NF001237">
    <property type="entry name" value="PRK00207.1"/>
    <property type="match status" value="1"/>
</dbReference>
<evidence type="ECO:0000256" key="3">
    <source>
        <dbReference type="ARBA" id="ARBA00022490"/>
    </source>
</evidence>
<reference evidence="5 7" key="1">
    <citation type="journal article" date="2018" name="PLoS ONE">
        <title>Phenotypic characterization and whole genome analysis of extended-spectrum beta-lactamase-producing bacteria isolated from dogs in Germany.</title>
        <authorList>
            <person name="Boehmer T."/>
            <person name="Vogler A.J."/>
            <person name="Thomas A."/>
            <person name="Sauer S."/>
            <person name="Hergenroether M."/>
            <person name="Straubinger R.K."/>
            <person name="Birdsell D."/>
            <person name="Keim P."/>
            <person name="Sahl J.W."/>
            <person name="Williamson C.H."/>
            <person name="Riehm J.M."/>
        </authorList>
    </citation>
    <scope>NUCLEOTIDE SEQUENCE [LARGE SCALE GENOMIC DNA]</scope>
    <source>
        <strain evidence="5 7">AFG_SD03_1510_Ahy_093</strain>
    </source>
</reference>
<dbReference type="eggNOG" id="COG1553">
    <property type="taxonomic scope" value="Bacteria"/>
</dbReference>
<dbReference type="Gene3D" id="3.40.1260.10">
    <property type="entry name" value="DsrEFH-like"/>
    <property type="match status" value="1"/>
</dbReference>
<dbReference type="KEGG" id="ahi:VU14_01540"/>
<name>A0A081UWK6_AERHY</name>
<dbReference type="SUPFAM" id="SSF75169">
    <property type="entry name" value="DsrEFH-like"/>
    <property type="match status" value="1"/>
</dbReference>
<evidence type="ECO:0000256" key="2">
    <source>
        <dbReference type="ARBA" id="ARBA00007067"/>
    </source>
</evidence>
<dbReference type="NCBIfam" id="TIGR03012">
    <property type="entry name" value="sulf_tusD_dsrE"/>
    <property type="match status" value="1"/>
</dbReference>
<dbReference type="AlphaFoldDB" id="A0A081UWK6"/>
<dbReference type="PANTHER" id="PTHR34874:SF3">
    <property type="entry name" value="SULFURTRANSFERASE TUSD"/>
    <property type="match status" value="1"/>
</dbReference>
<evidence type="ECO:0000313" key="6">
    <source>
        <dbReference type="EMBL" id="WEE25975.1"/>
    </source>
</evidence>
<evidence type="ECO:0000313" key="5">
    <source>
        <dbReference type="EMBL" id="RCF45425.1"/>
    </source>
</evidence>
<dbReference type="FunFam" id="3.40.1260.10:FF:000001">
    <property type="entry name" value="Sulfurtransferase TusD"/>
    <property type="match status" value="1"/>
</dbReference>
<comment type="subcellular location">
    <subcellularLocation>
        <location evidence="1">Cytoplasm</location>
    </subcellularLocation>
</comment>
<dbReference type="GO" id="GO:0097163">
    <property type="term" value="F:sulfur carrier activity"/>
    <property type="evidence" value="ECO:0007669"/>
    <property type="project" value="TreeGrafter"/>
</dbReference>
<dbReference type="InterPro" id="IPR027396">
    <property type="entry name" value="DsrEFH-like"/>
</dbReference>
<evidence type="ECO:0000313" key="7">
    <source>
        <dbReference type="Proteomes" id="UP000253075"/>
    </source>
</evidence>
<dbReference type="Pfam" id="PF02635">
    <property type="entry name" value="DsrE"/>
    <property type="match status" value="1"/>
</dbReference>
<reference evidence="7" key="2">
    <citation type="submission" date="2018-02" db="EMBL/GenBank/DDBJ databases">
        <title>Phenotypic characterization and whole genome analysis of multidrug-resistant, extended-spectrum beta-lactamase-producing bacteria isolated from dogs in Germany.</title>
        <authorList>
            <person name="Williamson C."/>
        </authorList>
    </citation>
    <scope>NUCLEOTIDE SEQUENCE [LARGE SCALE GENOMIC DNA]</scope>
    <source>
        <strain evidence="7">AFG_SD03_1510_Ahy_093</strain>
    </source>
</reference>
<reference evidence="6" key="4">
    <citation type="submission" date="2023-02" db="EMBL/GenBank/DDBJ databases">
        <title>The sequence of Aeromonas hydrophila K533.</title>
        <authorList>
            <person name="Luo X."/>
        </authorList>
    </citation>
    <scope>NUCLEOTIDE SEQUENCE</scope>
    <source>
        <strain evidence="6">K533</strain>
    </source>
</reference>
<dbReference type="EMBL" id="PUTQ01000031">
    <property type="protein sequence ID" value="RCF45425.1"/>
    <property type="molecule type" value="Genomic_DNA"/>
</dbReference>
<protein>
    <submittedName>
        <fullName evidence="5">Sulfurtransferase TusD</fullName>
    </submittedName>
    <submittedName>
        <fullName evidence="6">Sulfurtransferase complex subunit TusD</fullName>
        <ecNumber evidence="6">2.8.1.-</ecNumber>
    </submittedName>
</protein>
<accession>A0A081UWK6</accession>
<dbReference type="InterPro" id="IPR017463">
    <property type="entry name" value="Sulphur_relay_TusD/DsrE"/>
</dbReference>
<comment type="similarity">
    <text evidence="2">Belongs to the DsrE/TusD family.</text>
</comment>
<evidence type="ECO:0000256" key="4">
    <source>
        <dbReference type="ARBA" id="ARBA00022679"/>
    </source>
</evidence>
<evidence type="ECO:0000256" key="1">
    <source>
        <dbReference type="ARBA" id="ARBA00004496"/>
    </source>
</evidence>
<sequence length="130" mass="14098">MSLNFALLVTGPAYGTQSASTAYRFALSLIEQGHRLSHLFFYQDGVCNGNGLHAPASDESNLVALWRELANQQGIRIDVCVAAAMRRGVLDEQEAKGLGRAHFNLEPPFCLSGLGQLAEASLTADRFVQF</sequence>
<organism evidence="6 8">
    <name type="scientific">Aeromonas hydrophila</name>
    <dbReference type="NCBI Taxonomy" id="644"/>
    <lineage>
        <taxon>Bacteria</taxon>
        <taxon>Pseudomonadati</taxon>
        <taxon>Pseudomonadota</taxon>
        <taxon>Gammaproteobacteria</taxon>
        <taxon>Aeromonadales</taxon>
        <taxon>Aeromonadaceae</taxon>
        <taxon>Aeromonas</taxon>
    </lineage>
</organism>
<dbReference type="GO" id="GO:0016783">
    <property type="term" value="F:sulfurtransferase activity"/>
    <property type="evidence" value="ECO:0007669"/>
    <property type="project" value="InterPro"/>
</dbReference>
<dbReference type="PANTHER" id="PTHR34874">
    <property type="entry name" value="PROTEIN YCHN"/>
    <property type="match status" value="1"/>
</dbReference>
<dbReference type="KEGG" id="ahh:RY45_21025"/>
<dbReference type="Proteomes" id="UP001214666">
    <property type="component" value="Chromosome"/>
</dbReference>
<keyword evidence="4 6" id="KW-0808">Transferase</keyword>
<dbReference type="KEGG" id="aaj:BOQ57_20975"/>
<dbReference type="RefSeq" id="WP_016352263.1">
    <property type="nucleotide sequence ID" value="NZ_AP019193.1"/>
</dbReference>
<evidence type="ECO:0000313" key="8">
    <source>
        <dbReference type="Proteomes" id="UP001214666"/>
    </source>
</evidence>